<dbReference type="InterPro" id="IPR000048">
    <property type="entry name" value="IQ_motif_EF-hand-BS"/>
</dbReference>
<dbReference type="Gene3D" id="1.20.5.190">
    <property type="match status" value="1"/>
</dbReference>
<feature type="region of interest" description="Disordered" evidence="1">
    <location>
        <begin position="264"/>
        <end position="320"/>
    </location>
</feature>
<sequence>APVLLSNWNSAGSTLAMSDHGESWVLVKFVESYHPQLNNIIRRLAVGAWPRMAHFFEMEARKDEVVKNFFARTQDASDSLPLEVAAVTKIQSVHRATQIRIIYHEVVAAARLIQRMVRGCLGRKKAQKVSQEGHNQLRLKFFHHCACTIQRMYRGRWSRKRVHSFYGRKIYLEKVEKRGEWTKEYLAEEHKEKMAAAKIQEEQRVKEEFDHLAGDLHHLMSTKTIPGVYNPPYSDLLPRAFEKPIEEHLRDACLAKIPASLKRARHKSASTTRSARFGMSQAEMSQDEGAMPPQDLPNRAPHFSRAASSGRLQKNQGPFRSKEQIEVANVKAANMYRSIQATGPYDALERDQRMQAKLSKMARSSPLDFRAAGNKEKPAPSSVHVGIPFPEHPVDLRSDFVELPKIRDKPPFFTAHPGGKQFGDYDERHLCPGMSSGFFSISSLVRCSDFSIGRESAAGIRALERLPDGKPRGERLFAFQVGVGPNLRCRQIDPVTFRGTSLRWGEFQAQPQPLSCEAEWIGRLTTGLK</sequence>
<evidence type="ECO:0000313" key="3">
    <source>
        <dbReference type="EMBL" id="CAL4771490.1"/>
    </source>
</evidence>
<dbReference type="SMART" id="SM00015">
    <property type="entry name" value="IQ"/>
    <property type="match status" value="3"/>
</dbReference>
<dbReference type="OrthoDB" id="190375at2759"/>
<reference evidence="3 4" key="2">
    <citation type="submission" date="2024-05" db="EMBL/GenBank/DDBJ databases">
        <authorList>
            <person name="Chen Y."/>
            <person name="Shah S."/>
            <person name="Dougan E. K."/>
            <person name="Thang M."/>
            <person name="Chan C."/>
        </authorList>
    </citation>
    <scope>NUCLEOTIDE SEQUENCE [LARGE SCALE GENOMIC DNA]</scope>
</reference>
<protein>
    <submittedName>
        <fullName evidence="2">Uncharacterized protein</fullName>
    </submittedName>
</protein>
<evidence type="ECO:0000313" key="2">
    <source>
        <dbReference type="EMBL" id="CAI3984178.1"/>
    </source>
</evidence>
<feature type="compositionally biased region" description="Polar residues" evidence="1">
    <location>
        <begin position="306"/>
        <end position="318"/>
    </location>
</feature>
<dbReference type="EMBL" id="CAMXCT010000868">
    <property type="protein sequence ID" value="CAI3984178.1"/>
    <property type="molecule type" value="Genomic_DNA"/>
</dbReference>
<organism evidence="2">
    <name type="scientific">Cladocopium goreaui</name>
    <dbReference type="NCBI Taxonomy" id="2562237"/>
    <lineage>
        <taxon>Eukaryota</taxon>
        <taxon>Sar</taxon>
        <taxon>Alveolata</taxon>
        <taxon>Dinophyceae</taxon>
        <taxon>Suessiales</taxon>
        <taxon>Symbiodiniaceae</taxon>
        <taxon>Cladocopium</taxon>
    </lineage>
</organism>
<evidence type="ECO:0000256" key="1">
    <source>
        <dbReference type="SAM" id="MobiDB-lite"/>
    </source>
</evidence>
<proteinExistence type="predicted"/>
<dbReference type="AlphaFoldDB" id="A0A9P1C3M4"/>
<dbReference type="Proteomes" id="UP001152797">
    <property type="component" value="Unassembled WGS sequence"/>
</dbReference>
<keyword evidence="4" id="KW-1185">Reference proteome</keyword>
<accession>A0A9P1C3M4</accession>
<dbReference type="EMBL" id="CAMXCT030000868">
    <property type="protein sequence ID" value="CAL4771490.1"/>
    <property type="molecule type" value="Genomic_DNA"/>
</dbReference>
<feature type="non-terminal residue" evidence="2">
    <location>
        <position position="1"/>
    </location>
</feature>
<comment type="caution">
    <text evidence="2">The sequence shown here is derived from an EMBL/GenBank/DDBJ whole genome shotgun (WGS) entry which is preliminary data.</text>
</comment>
<dbReference type="EMBL" id="CAMXCT020000868">
    <property type="protein sequence ID" value="CAL1137553.1"/>
    <property type="molecule type" value="Genomic_DNA"/>
</dbReference>
<evidence type="ECO:0000313" key="4">
    <source>
        <dbReference type="Proteomes" id="UP001152797"/>
    </source>
</evidence>
<dbReference type="PROSITE" id="PS50096">
    <property type="entry name" value="IQ"/>
    <property type="match status" value="1"/>
</dbReference>
<gene>
    <name evidence="2" type="ORF">C1SCF055_LOCUS11727</name>
</gene>
<reference evidence="2" key="1">
    <citation type="submission" date="2022-10" db="EMBL/GenBank/DDBJ databases">
        <authorList>
            <person name="Chen Y."/>
            <person name="Dougan E. K."/>
            <person name="Chan C."/>
            <person name="Rhodes N."/>
            <person name="Thang M."/>
        </authorList>
    </citation>
    <scope>NUCLEOTIDE SEQUENCE</scope>
</reference>
<name>A0A9P1C3M4_9DINO</name>